<dbReference type="AlphaFoldDB" id="A0A7C8IXY2"/>
<dbReference type="Gene3D" id="3.40.462.20">
    <property type="match status" value="1"/>
</dbReference>
<evidence type="ECO:0000256" key="2">
    <source>
        <dbReference type="ARBA" id="ARBA00005466"/>
    </source>
</evidence>
<dbReference type="Proteomes" id="UP000481858">
    <property type="component" value="Unassembled WGS sequence"/>
</dbReference>
<dbReference type="PANTHER" id="PTHR42973:SF39">
    <property type="entry name" value="FAD-BINDING PCMH-TYPE DOMAIN-CONTAINING PROTEIN"/>
    <property type="match status" value="1"/>
</dbReference>
<dbReference type="OrthoDB" id="415825at2759"/>
<dbReference type="GO" id="GO:0071949">
    <property type="term" value="F:FAD binding"/>
    <property type="evidence" value="ECO:0007669"/>
    <property type="project" value="InterPro"/>
</dbReference>
<feature type="chain" id="PRO_5028960145" description="FAD-binding PCMH-type domain-containing protein" evidence="6">
    <location>
        <begin position="16"/>
        <end position="509"/>
    </location>
</feature>
<sequence length="509" mass="55948">MFLYFLPLFPLLAAANPIWHAKSSRALVQALEKRDAGFNVSFPISSQASLITPESEDWASASLRWSTWSAPQFDVVFAPATEQDVVTGLEYLTSINASFLAKGGGHGNSLTLASVQNGVMINMEQFDHVVVNPDQTITFGGGARFGALYETAYDAGRELTLGSCACVGATGATLGGGHGRLQGKHGLAVDAVVKVRMALWNGTVVEASASENADLFWGMRGAGHNFGIVLETTVKTWPQENKGMHYNADMTFTTDSLEGVVTTINDLIPSLDASLALDLFFYTDPSTAEPVIFLNIVYGGSKEKGQAFTKRFASTTKPHVKTPITRLVLNETEVSWKDLPYESANGLINVACIDGFAQNIYTASTAYMDVGLTRKVFDDYVAFVKNNPLASNSIVFYEIFGQQAVVNQRDEESSVGNRKYAKVLNLIEAVYSDDSVAAAGDAWARRWRDEWVKPKYSGYKREYVYQNYAHGDEPLEALYGYEPWRLTRLRKLKNQLDPHGFFSAYHSVS</sequence>
<dbReference type="InParanoid" id="A0A7C8IXY2"/>
<dbReference type="SUPFAM" id="SSF56176">
    <property type="entry name" value="FAD-binding/transporter-associated domain-like"/>
    <property type="match status" value="1"/>
</dbReference>
<keyword evidence="4" id="KW-0274">FAD</keyword>
<evidence type="ECO:0000259" key="7">
    <source>
        <dbReference type="PROSITE" id="PS51387"/>
    </source>
</evidence>
<reference evidence="8 9" key="1">
    <citation type="submission" date="2019-12" db="EMBL/GenBank/DDBJ databases">
        <title>Draft genome sequence of the ascomycete Xylaria multiplex DSM 110363.</title>
        <authorList>
            <person name="Buettner E."/>
            <person name="Kellner H."/>
        </authorList>
    </citation>
    <scope>NUCLEOTIDE SEQUENCE [LARGE SCALE GENOMIC DNA]</scope>
    <source>
        <strain evidence="8 9">DSM 110363</strain>
    </source>
</reference>
<keyword evidence="9" id="KW-1185">Reference proteome</keyword>
<dbReference type="InterPro" id="IPR016169">
    <property type="entry name" value="FAD-bd_PCMH_sub2"/>
</dbReference>
<keyword evidence="3" id="KW-0285">Flavoprotein</keyword>
<comment type="cofactor">
    <cofactor evidence="1">
        <name>FAD</name>
        <dbReference type="ChEBI" id="CHEBI:57692"/>
    </cofactor>
</comment>
<dbReference type="Pfam" id="PF01565">
    <property type="entry name" value="FAD_binding_4"/>
    <property type="match status" value="1"/>
</dbReference>
<dbReference type="EMBL" id="WUBL01000002">
    <property type="protein sequence ID" value="KAF2973318.1"/>
    <property type="molecule type" value="Genomic_DNA"/>
</dbReference>
<dbReference type="PANTHER" id="PTHR42973">
    <property type="entry name" value="BINDING OXIDOREDUCTASE, PUTATIVE (AFU_ORTHOLOGUE AFUA_1G17690)-RELATED"/>
    <property type="match status" value="1"/>
</dbReference>
<gene>
    <name evidence="8" type="ORF">GQX73_g377</name>
</gene>
<comment type="similarity">
    <text evidence="2">Belongs to the oxygen-dependent FAD-linked oxidoreductase family.</text>
</comment>
<accession>A0A7C8IXY2</accession>
<dbReference type="PROSITE" id="PS51387">
    <property type="entry name" value="FAD_PCMH"/>
    <property type="match status" value="1"/>
</dbReference>
<protein>
    <recommendedName>
        <fullName evidence="7">FAD-binding PCMH-type domain-containing protein</fullName>
    </recommendedName>
</protein>
<evidence type="ECO:0000313" key="9">
    <source>
        <dbReference type="Proteomes" id="UP000481858"/>
    </source>
</evidence>
<comment type="caution">
    <text evidence="8">The sequence shown here is derived from an EMBL/GenBank/DDBJ whole genome shotgun (WGS) entry which is preliminary data.</text>
</comment>
<organism evidence="8 9">
    <name type="scientific">Xylaria multiplex</name>
    <dbReference type="NCBI Taxonomy" id="323545"/>
    <lineage>
        <taxon>Eukaryota</taxon>
        <taxon>Fungi</taxon>
        <taxon>Dikarya</taxon>
        <taxon>Ascomycota</taxon>
        <taxon>Pezizomycotina</taxon>
        <taxon>Sordariomycetes</taxon>
        <taxon>Xylariomycetidae</taxon>
        <taxon>Xylariales</taxon>
        <taxon>Xylariaceae</taxon>
        <taxon>Xylaria</taxon>
    </lineage>
</organism>
<evidence type="ECO:0000256" key="6">
    <source>
        <dbReference type="SAM" id="SignalP"/>
    </source>
</evidence>
<name>A0A7C8IXY2_9PEZI</name>
<evidence type="ECO:0000256" key="4">
    <source>
        <dbReference type="ARBA" id="ARBA00022827"/>
    </source>
</evidence>
<dbReference type="InterPro" id="IPR036318">
    <property type="entry name" value="FAD-bd_PCMH-like_sf"/>
</dbReference>
<dbReference type="GO" id="GO:0016491">
    <property type="term" value="F:oxidoreductase activity"/>
    <property type="evidence" value="ECO:0007669"/>
    <property type="project" value="UniProtKB-KW"/>
</dbReference>
<dbReference type="InterPro" id="IPR050416">
    <property type="entry name" value="FAD-linked_Oxidoreductase"/>
</dbReference>
<feature type="signal peptide" evidence="6">
    <location>
        <begin position="1"/>
        <end position="15"/>
    </location>
</feature>
<dbReference type="InterPro" id="IPR006094">
    <property type="entry name" value="Oxid_FAD_bind_N"/>
</dbReference>
<feature type="domain" description="FAD-binding PCMH-type" evidence="7">
    <location>
        <begin position="68"/>
        <end position="239"/>
    </location>
</feature>
<dbReference type="Pfam" id="PF08031">
    <property type="entry name" value="BBE"/>
    <property type="match status" value="1"/>
</dbReference>
<evidence type="ECO:0000256" key="5">
    <source>
        <dbReference type="ARBA" id="ARBA00023002"/>
    </source>
</evidence>
<evidence type="ECO:0000313" key="8">
    <source>
        <dbReference type="EMBL" id="KAF2973318.1"/>
    </source>
</evidence>
<keyword evidence="5" id="KW-0560">Oxidoreductase</keyword>
<evidence type="ECO:0000256" key="1">
    <source>
        <dbReference type="ARBA" id="ARBA00001974"/>
    </source>
</evidence>
<dbReference type="InterPro" id="IPR016166">
    <property type="entry name" value="FAD-bd_PCMH"/>
</dbReference>
<keyword evidence="6" id="KW-0732">Signal</keyword>
<dbReference type="Gene3D" id="3.30.465.10">
    <property type="match status" value="1"/>
</dbReference>
<proteinExistence type="inferred from homology"/>
<dbReference type="InterPro" id="IPR012951">
    <property type="entry name" value="BBE"/>
</dbReference>
<evidence type="ECO:0000256" key="3">
    <source>
        <dbReference type="ARBA" id="ARBA00022630"/>
    </source>
</evidence>